<name>B6UCS4_MAIZE</name>
<evidence type="ECO:0000256" key="1">
    <source>
        <dbReference type="SAM" id="SignalP"/>
    </source>
</evidence>
<organism evidence="2">
    <name type="scientific">Zea mays</name>
    <name type="common">Maize</name>
    <dbReference type="NCBI Taxonomy" id="4577"/>
    <lineage>
        <taxon>Eukaryota</taxon>
        <taxon>Viridiplantae</taxon>
        <taxon>Streptophyta</taxon>
        <taxon>Embryophyta</taxon>
        <taxon>Tracheophyta</taxon>
        <taxon>Spermatophyta</taxon>
        <taxon>Magnoliopsida</taxon>
        <taxon>Liliopsida</taxon>
        <taxon>Poales</taxon>
        <taxon>Poaceae</taxon>
        <taxon>PACMAD clade</taxon>
        <taxon>Panicoideae</taxon>
        <taxon>Andropogonodae</taxon>
        <taxon>Andropogoneae</taxon>
        <taxon>Tripsacinae</taxon>
        <taxon>Zea</taxon>
    </lineage>
</organism>
<reference evidence="2" key="1">
    <citation type="journal article" date="2009" name="Plant Mol. Biol.">
        <title>Insights into corn genes derived from large-scale cDNA sequencing.</title>
        <authorList>
            <person name="Alexandrov N.N."/>
            <person name="Brover V.V."/>
            <person name="Freidin S."/>
            <person name="Troukhan M.E."/>
            <person name="Tatarinova T.V."/>
            <person name="Zhang H."/>
            <person name="Swaller T.J."/>
            <person name="Lu Y.P."/>
            <person name="Bouck J."/>
            <person name="Flavell R.B."/>
            <person name="Feldmann K.A."/>
        </authorList>
    </citation>
    <scope>NUCLEOTIDE SEQUENCE</scope>
</reference>
<protein>
    <submittedName>
        <fullName evidence="2">Uncharacterized protein</fullName>
    </submittedName>
</protein>
<dbReference type="EMBL" id="EU975039">
    <property type="protein sequence ID" value="ACG47157.1"/>
    <property type="molecule type" value="mRNA"/>
</dbReference>
<feature type="signal peptide" evidence="1">
    <location>
        <begin position="1"/>
        <end position="26"/>
    </location>
</feature>
<proteinExistence type="evidence at transcript level"/>
<evidence type="ECO:0000313" key="2">
    <source>
        <dbReference type="EMBL" id="ACG47157.1"/>
    </source>
</evidence>
<dbReference type="AlphaFoldDB" id="B6UCS4"/>
<sequence>MICTGVRQLLPGTCTCLLLLPPPASSAARRRCSCPTTLTASASPERTRRRCRSASASRSSSLASTALNWNGMSNASASLASTQAMLARNSLASCTAVTRRCGGPPRRPRKAWNSAIHCTGLAAGPERSTTCTNLSPSMASRTAWLVVRYASFMKGSTSKRWRRAAGTRCASAGLPGPVGSSARDRPGTRLSSFRASASAKTAARRCSVCGASSDASCVICSR</sequence>
<accession>B6UCS4</accession>
<keyword evidence="1" id="KW-0732">Signal</keyword>
<feature type="chain" id="PRO_5002848376" evidence="1">
    <location>
        <begin position="27"/>
        <end position="222"/>
    </location>
</feature>